<dbReference type="Proteomes" id="UP001595973">
    <property type="component" value="Unassembled WGS sequence"/>
</dbReference>
<organism evidence="1 2">
    <name type="scientific">Seohaeicola nanhaiensis</name>
    <dbReference type="NCBI Taxonomy" id="1387282"/>
    <lineage>
        <taxon>Bacteria</taxon>
        <taxon>Pseudomonadati</taxon>
        <taxon>Pseudomonadota</taxon>
        <taxon>Alphaproteobacteria</taxon>
        <taxon>Rhodobacterales</taxon>
        <taxon>Roseobacteraceae</taxon>
        <taxon>Seohaeicola</taxon>
    </lineage>
</organism>
<evidence type="ECO:0000313" key="1">
    <source>
        <dbReference type="EMBL" id="MFC4671855.1"/>
    </source>
</evidence>
<protein>
    <recommendedName>
        <fullName evidence="3">DUF669 domain-containing protein</fullName>
    </recommendedName>
</protein>
<gene>
    <name evidence="1" type="ORF">ACFO5X_25115</name>
</gene>
<evidence type="ECO:0008006" key="3">
    <source>
        <dbReference type="Google" id="ProtNLM"/>
    </source>
</evidence>
<name>A0ABV9KPI4_9RHOB</name>
<evidence type="ECO:0000313" key="2">
    <source>
        <dbReference type="Proteomes" id="UP001595973"/>
    </source>
</evidence>
<dbReference type="EMBL" id="JBHSGI010000034">
    <property type="protein sequence ID" value="MFC4671855.1"/>
    <property type="molecule type" value="Genomic_DNA"/>
</dbReference>
<keyword evidence="2" id="KW-1185">Reference proteome</keyword>
<reference evidence="2" key="1">
    <citation type="journal article" date="2019" name="Int. J. Syst. Evol. Microbiol.">
        <title>The Global Catalogue of Microorganisms (GCM) 10K type strain sequencing project: providing services to taxonomists for standard genome sequencing and annotation.</title>
        <authorList>
            <consortium name="The Broad Institute Genomics Platform"/>
            <consortium name="The Broad Institute Genome Sequencing Center for Infectious Disease"/>
            <person name="Wu L."/>
            <person name="Ma J."/>
        </authorList>
    </citation>
    <scope>NUCLEOTIDE SEQUENCE [LARGE SCALE GENOMIC DNA]</scope>
    <source>
        <strain evidence="2">CGMCC 4.7283</strain>
    </source>
</reference>
<dbReference type="RefSeq" id="WP_380722810.1">
    <property type="nucleotide sequence ID" value="NZ_JBHSGI010000034.1"/>
</dbReference>
<sequence>MTPKIRTIAIFHKPFKLPTLNETLPAGEYEIETEISDAVGVLSSPDWTTKVQVKLQPRAQYPGLSRTLTVALVDLQQAMAKDKQTNRDLVDYFLEEMLADPLIRLVMQADSVSDSEVRHYNAQARRVASRGKPATIAGTAGKPREAVQTGASVACAAGMKA</sequence>
<proteinExistence type="predicted"/>
<accession>A0ABV9KPI4</accession>
<comment type="caution">
    <text evidence="1">The sequence shown here is derived from an EMBL/GenBank/DDBJ whole genome shotgun (WGS) entry which is preliminary data.</text>
</comment>